<comment type="caution">
    <text evidence="3">The sequence shown here is derived from an EMBL/GenBank/DDBJ whole genome shotgun (WGS) entry which is preliminary data.</text>
</comment>
<keyword evidence="1" id="KW-1133">Transmembrane helix</keyword>
<keyword evidence="1" id="KW-0812">Transmembrane</keyword>
<proteinExistence type="predicted"/>
<dbReference type="Proteomes" id="UP000759103">
    <property type="component" value="Unassembled WGS sequence"/>
</dbReference>
<name>A0ABS7BNR3_9SPHN</name>
<evidence type="ECO:0000256" key="1">
    <source>
        <dbReference type="SAM" id="Phobius"/>
    </source>
</evidence>
<feature type="transmembrane region" description="Helical" evidence="1">
    <location>
        <begin position="45"/>
        <end position="64"/>
    </location>
</feature>
<dbReference type="InterPro" id="IPR007065">
    <property type="entry name" value="HPP"/>
</dbReference>
<feature type="transmembrane region" description="Helical" evidence="1">
    <location>
        <begin position="142"/>
        <end position="160"/>
    </location>
</feature>
<evidence type="ECO:0000259" key="2">
    <source>
        <dbReference type="Pfam" id="PF04982"/>
    </source>
</evidence>
<keyword evidence="1" id="KW-0472">Membrane</keyword>
<accession>A0ABS7BNR3</accession>
<reference evidence="3 4" key="1">
    <citation type="submission" date="2021-07" db="EMBL/GenBank/DDBJ databases">
        <title>Sphingomonas sp.</title>
        <authorList>
            <person name="Feng G."/>
            <person name="Li J."/>
            <person name="Pan M."/>
        </authorList>
    </citation>
    <scope>NUCLEOTIDE SEQUENCE [LARGE SCALE GENOMIC DNA]</scope>
    <source>
        <strain evidence="3 4">RRHST34</strain>
    </source>
</reference>
<feature type="transmembrane region" description="Helical" evidence="1">
    <location>
        <begin position="20"/>
        <end position="39"/>
    </location>
</feature>
<dbReference type="PANTHER" id="PTHR33741:SF5">
    <property type="entry name" value="TRANSMEMBRANE PROTEIN DDB_G0269096-RELATED"/>
    <property type="match status" value="1"/>
</dbReference>
<sequence>MPVRLFKPLLSGAQLRERLIACLGAAIGIALTALLGALLVQGAALPLIVAPLGASAVLVFAVPASPLAQPWPVIGGNTLSALVGVAVYRLVPDAAIAAGLAAGAAILTMSLLRCLHPPGGAAALTAVIGGPTVHAAGFGFALLPVALNSVTLVAAGLLFHRVTRRSYPHRAAAPIAAGLHAADIDAALADLHESFDIAPEDLDALLTRAEWHAARRRAGPPPPRR</sequence>
<protein>
    <submittedName>
        <fullName evidence="3">HPP family protein</fullName>
    </submittedName>
</protein>
<evidence type="ECO:0000313" key="4">
    <source>
        <dbReference type="Proteomes" id="UP000759103"/>
    </source>
</evidence>
<gene>
    <name evidence="3" type="ORF">KZ820_10620</name>
</gene>
<dbReference type="PANTHER" id="PTHR33741">
    <property type="entry name" value="TRANSMEMBRANE PROTEIN DDB_G0269096-RELATED"/>
    <property type="match status" value="1"/>
</dbReference>
<dbReference type="Pfam" id="PF04982">
    <property type="entry name" value="TM_HPP"/>
    <property type="match status" value="1"/>
</dbReference>
<keyword evidence="4" id="KW-1185">Reference proteome</keyword>
<feature type="transmembrane region" description="Helical" evidence="1">
    <location>
        <begin position="94"/>
        <end position="112"/>
    </location>
</feature>
<evidence type="ECO:0000313" key="3">
    <source>
        <dbReference type="EMBL" id="MBW6531188.1"/>
    </source>
</evidence>
<feature type="transmembrane region" description="Helical" evidence="1">
    <location>
        <begin position="71"/>
        <end position="88"/>
    </location>
</feature>
<dbReference type="RefSeq" id="WP_219748613.1">
    <property type="nucleotide sequence ID" value="NZ_JAHXZN010000003.1"/>
</dbReference>
<feature type="domain" description="HPP transmembrane region" evidence="2">
    <location>
        <begin position="13"/>
        <end position="168"/>
    </location>
</feature>
<dbReference type="InterPro" id="IPR058581">
    <property type="entry name" value="TM_HPP"/>
</dbReference>
<dbReference type="EMBL" id="JAHXZN010000003">
    <property type="protein sequence ID" value="MBW6531188.1"/>
    <property type="molecule type" value="Genomic_DNA"/>
</dbReference>
<organism evidence="3 4">
    <name type="scientific">Sphingomonas citri</name>
    <dbReference type="NCBI Taxonomy" id="2862499"/>
    <lineage>
        <taxon>Bacteria</taxon>
        <taxon>Pseudomonadati</taxon>
        <taxon>Pseudomonadota</taxon>
        <taxon>Alphaproteobacteria</taxon>
        <taxon>Sphingomonadales</taxon>
        <taxon>Sphingomonadaceae</taxon>
        <taxon>Sphingomonas</taxon>
    </lineage>
</organism>